<dbReference type="PROSITE" id="PS51387">
    <property type="entry name" value="FAD_PCMH"/>
    <property type="match status" value="1"/>
</dbReference>
<dbReference type="GO" id="GO:0071949">
    <property type="term" value="F:FAD binding"/>
    <property type="evidence" value="ECO:0007669"/>
    <property type="project" value="InterPro"/>
</dbReference>
<evidence type="ECO:0000256" key="8">
    <source>
        <dbReference type="PIRSR" id="PIRSR625650-1"/>
    </source>
</evidence>
<evidence type="ECO:0000256" key="2">
    <source>
        <dbReference type="ARBA" id="ARBA00004670"/>
    </source>
</evidence>
<keyword evidence="5 12" id="KW-0285">Flavoprotein</keyword>
<keyword evidence="12" id="KW-0808">Transferase</keyword>
<feature type="binding site" evidence="9">
    <location>
        <position position="195"/>
    </location>
    <ligand>
        <name>substrate</name>
    </ligand>
</feature>
<evidence type="ECO:0000256" key="5">
    <source>
        <dbReference type="ARBA" id="ARBA00022630"/>
    </source>
</evidence>
<comment type="pathway">
    <text evidence="2 12">Glycerolipid metabolism; ether lipid biosynthesis.</text>
</comment>
<evidence type="ECO:0000256" key="10">
    <source>
        <dbReference type="PIRSR" id="PIRSR625650-3"/>
    </source>
</evidence>
<dbReference type="InterPro" id="IPR025650">
    <property type="entry name" value="Alkyl-DHAP_Synthase"/>
</dbReference>
<evidence type="ECO:0000256" key="1">
    <source>
        <dbReference type="ARBA" id="ARBA00004275"/>
    </source>
</evidence>
<dbReference type="UniPathway" id="UPA00781"/>
<evidence type="ECO:0000256" key="9">
    <source>
        <dbReference type="PIRSR" id="PIRSR625650-2"/>
    </source>
</evidence>
<comment type="similarity">
    <text evidence="3 12">Belongs to the FAD-binding oxidoreductase/transferase type 4 family.</text>
</comment>
<accession>A0A7R8WD24</accession>
<dbReference type="GO" id="GO:0008609">
    <property type="term" value="F:alkylglycerone-phosphate synthase activity"/>
    <property type="evidence" value="ECO:0007669"/>
    <property type="project" value="UniProtKB-EC"/>
</dbReference>
<dbReference type="InterPro" id="IPR016164">
    <property type="entry name" value="FAD-linked_Oxase-like_C"/>
</dbReference>
<evidence type="ECO:0000256" key="12">
    <source>
        <dbReference type="RuleBase" id="RU363113"/>
    </source>
</evidence>
<comment type="subcellular location">
    <subcellularLocation>
        <location evidence="1 12">Peroxisome</location>
    </subcellularLocation>
</comment>
<dbReference type="SUPFAM" id="SSF56176">
    <property type="entry name" value="FAD-binding/transporter-associated domain-like"/>
    <property type="match status" value="1"/>
</dbReference>
<keyword evidence="12" id="KW-0443">Lipid metabolism</keyword>
<protein>
    <recommendedName>
        <fullName evidence="4 12">Alkylglycerone-phosphate synthase</fullName>
        <shortName evidence="12">Alkyl-DHAP synthase</shortName>
        <ecNumber evidence="4 12">2.5.1.26</ecNumber>
    </recommendedName>
</protein>
<evidence type="ECO:0000256" key="3">
    <source>
        <dbReference type="ARBA" id="ARBA00008000"/>
    </source>
</evidence>
<dbReference type="SUPFAM" id="SSF55103">
    <property type="entry name" value="FAD-linked oxidases, C-terminal domain"/>
    <property type="match status" value="1"/>
</dbReference>
<dbReference type="PANTHER" id="PTHR46568">
    <property type="entry name" value="ALKYLDIHYDROXYACETONEPHOSPHATE SYNTHASE, PEROXISOMAL"/>
    <property type="match status" value="1"/>
</dbReference>
<dbReference type="Pfam" id="PF02913">
    <property type="entry name" value="FAD-oxidase_C"/>
    <property type="match status" value="1"/>
</dbReference>
<keyword evidence="7 12" id="KW-0576">Peroxisome</keyword>
<feature type="binding site" evidence="10">
    <location>
        <begin position="48"/>
        <end position="54"/>
    </location>
    <ligand>
        <name>FAD</name>
        <dbReference type="ChEBI" id="CHEBI:57692"/>
    </ligand>
</feature>
<dbReference type="GO" id="GO:0008611">
    <property type="term" value="P:ether lipid biosynthetic process"/>
    <property type="evidence" value="ECO:0007669"/>
    <property type="project" value="UniProtKB-UniPathway"/>
</dbReference>
<dbReference type="Gene3D" id="3.30.300.330">
    <property type="match status" value="1"/>
</dbReference>
<organism evidence="13">
    <name type="scientific">Cyprideis torosa</name>
    <dbReference type="NCBI Taxonomy" id="163714"/>
    <lineage>
        <taxon>Eukaryota</taxon>
        <taxon>Metazoa</taxon>
        <taxon>Ecdysozoa</taxon>
        <taxon>Arthropoda</taxon>
        <taxon>Crustacea</taxon>
        <taxon>Oligostraca</taxon>
        <taxon>Ostracoda</taxon>
        <taxon>Podocopa</taxon>
        <taxon>Podocopida</taxon>
        <taxon>Cytherocopina</taxon>
        <taxon>Cytheroidea</taxon>
        <taxon>Cytherideidae</taxon>
        <taxon>Cyprideis</taxon>
    </lineage>
</organism>
<dbReference type="OrthoDB" id="7786253at2759"/>
<evidence type="ECO:0000256" key="4">
    <source>
        <dbReference type="ARBA" id="ARBA00012385"/>
    </source>
</evidence>
<evidence type="ECO:0000256" key="7">
    <source>
        <dbReference type="ARBA" id="ARBA00023140"/>
    </source>
</evidence>
<dbReference type="InterPro" id="IPR004113">
    <property type="entry name" value="FAD-bd_oxidored_4_C"/>
</dbReference>
<dbReference type="InterPro" id="IPR016171">
    <property type="entry name" value="Vanillyl_alc_oxidase_C-sub2"/>
</dbReference>
<evidence type="ECO:0000313" key="13">
    <source>
        <dbReference type="EMBL" id="CAD7226557.1"/>
    </source>
</evidence>
<dbReference type="Gene3D" id="1.10.45.10">
    <property type="entry name" value="Vanillyl-alcohol Oxidase, Chain A, domain 4"/>
    <property type="match status" value="1"/>
</dbReference>
<sequence length="357" mass="39823">MKKTVYGNIEDLVVHVTLVTPQGVIRRNAAVSRVSAGPDLHQMIMGSEGTLGVITEVVIKIRPFPEVERYGSIAFPDFFSGVRCLRQVAKERLRVSSIRLMDNTQFRLGKGLSPAAGWLKSVKDYLAKRYVTAWKGFDMTQMTVATLLVEGYTEKEVELLSSRVFSIAASFGGFSAGEENGRRGYTMTFSIAYIRDFCLDYGVFAESFETSVPWDRVLHLCHNVKKRVEADCGKRPFILEHVTSCRVTQCYDDCACVYFYMGITIDKQFQGDPCAVYEELEHSARNEILASGGTISHHHGVGKIRQHWLPETITPTGVAALKAVKKELDPHNIFAAGNLYTMDSPPEDDSSQTKAKL</sequence>
<dbReference type="InterPro" id="IPR016169">
    <property type="entry name" value="FAD-bd_PCMH_sub2"/>
</dbReference>
<keyword evidence="12" id="KW-0444">Lipid biosynthesis</keyword>
<evidence type="ECO:0000256" key="11">
    <source>
        <dbReference type="PIRSR" id="PIRSR625650-4"/>
    </source>
</evidence>
<keyword evidence="6 10" id="KW-0274">FAD</keyword>
<dbReference type="InterPro" id="IPR016166">
    <property type="entry name" value="FAD-bd_PCMH"/>
</dbReference>
<dbReference type="EC" id="2.5.1.26" evidence="4 12"/>
<comment type="subunit">
    <text evidence="12">Homodimer.</text>
</comment>
<dbReference type="Gene3D" id="3.30.465.10">
    <property type="match status" value="1"/>
</dbReference>
<comment type="catalytic activity">
    <reaction evidence="12">
        <text>a long chain fatty alcohol + a 1-acylglycerone 3-phosphate = a 1-O-alkylglycerone 3-phosphate + a long-chain fatty acid + H(+)</text>
        <dbReference type="Rhea" id="RHEA:36171"/>
        <dbReference type="ChEBI" id="CHEBI:15378"/>
        <dbReference type="ChEBI" id="CHEBI:17135"/>
        <dbReference type="ChEBI" id="CHEBI:57534"/>
        <dbReference type="ChEBI" id="CHEBI:57560"/>
        <dbReference type="ChEBI" id="CHEBI:73315"/>
        <dbReference type="EC" id="2.5.1.26"/>
    </reaction>
</comment>
<feature type="site" description="Important for enzyme activity" evidence="11">
    <location>
        <position position="99"/>
    </location>
</feature>
<dbReference type="InterPro" id="IPR036318">
    <property type="entry name" value="FAD-bd_PCMH-like_sf"/>
</dbReference>
<dbReference type="AlphaFoldDB" id="A0A7R8WD24"/>
<dbReference type="Gene3D" id="3.30.70.3450">
    <property type="match status" value="1"/>
</dbReference>
<feature type="active site" description="Proton donor/acceptor" evidence="8">
    <location>
        <position position="258"/>
    </location>
</feature>
<gene>
    <name evidence="13" type="ORF">CTOB1V02_LOCUS4474</name>
</gene>
<dbReference type="PANTHER" id="PTHR46568:SF1">
    <property type="entry name" value="ALKYLDIHYDROXYACETONEPHOSPHATE SYNTHASE, PEROXISOMAL"/>
    <property type="match status" value="1"/>
</dbReference>
<name>A0A7R8WD24_9CRUS</name>
<evidence type="ECO:0000256" key="6">
    <source>
        <dbReference type="ARBA" id="ARBA00022827"/>
    </source>
</evidence>
<comment type="function">
    <text evidence="12">Catalyzes the exchange of an acyl for a long-chain alkyl group and the formation of the ether bond in the biosynthesis of ether phospholipids.</text>
</comment>
<dbReference type="EMBL" id="OB660861">
    <property type="protein sequence ID" value="CAD7226557.1"/>
    <property type="molecule type" value="Genomic_DNA"/>
</dbReference>
<dbReference type="GO" id="GO:0005777">
    <property type="term" value="C:peroxisome"/>
    <property type="evidence" value="ECO:0007669"/>
    <property type="project" value="UniProtKB-SubCell"/>
</dbReference>
<proteinExistence type="inferred from homology"/>
<comment type="cofactor">
    <cofactor evidence="10 12">
        <name>FAD</name>
        <dbReference type="ChEBI" id="CHEBI:57692"/>
    </cofactor>
</comment>
<reference evidence="13" key="1">
    <citation type="submission" date="2020-11" db="EMBL/GenBank/DDBJ databases">
        <authorList>
            <person name="Tran Van P."/>
        </authorList>
    </citation>
    <scope>NUCLEOTIDE SEQUENCE</scope>
</reference>